<comment type="caution">
    <text evidence="3">The sequence shown here is derived from an EMBL/GenBank/DDBJ whole genome shotgun (WGS) entry which is preliminary data.</text>
</comment>
<evidence type="ECO:0000256" key="1">
    <source>
        <dbReference type="ARBA" id="ARBA00006763"/>
    </source>
</evidence>
<dbReference type="AlphaFoldDB" id="A0A2G6K776"/>
<dbReference type="Gene3D" id="3.40.50.450">
    <property type="match status" value="1"/>
</dbReference>
<dbReference type="Proteomes" id="UP000230914">
    <property type="component" value="Unassembled WGS sequence"/>
</dbReference>
<evidence type="ECO:0000313" key="4">
    <source>
        <dbReference type="Proteomes" id="UP000230914"/>
    </source>
</evidence>
<dbReference type="SUPFAM" id="SSF102405">
    <property type="entry name" value="MCP/YpsA-like"/>
    <property type="match status" value="1"/>
</dbReference>
<dbReference type="GO" id="GO:0102682">
    <property type="term" value="F:cytokinin riboside 5'-monophosphate phosphoribohydrolase activity"/>
    <property type="evidence" value="ECO:0007669"/>
    <property type="project" value="RHEA"/>
</dbReference>
<organism evidence="3 4">
    <name type="scientific">Ilumatobacter coccineus</name>
    <dbReference type="NCBI Taxonomy" id="467094"/>
    <lineage>
        <taxon>Bacteria</taxon>
        <taxon>Bacillati</taxon>
        <taxon>Actinomycetota</taxon>
        <taxon>Acidimicrobiia</taxon>
        <taxon>Acidimicrobiales</taxon>
        <taxon>Ilumatobacteraceae</taxon>
        <taxon>Ilumatobacter</taxon>
    </lineage>
</organism>
<dbReference type="GO" id="GO:0009691">
    <property type="term" value="P:cytokinin biosynthetic process"/>
    <property type="evidence" value="ECO:0007669"/>
    <property type="project" value="UniProtKB-UniRule"/>
</dbReference>
<comment type="catalytic activity">
    <reaction evidence="2">
        <text>9-ribosyl-trans-zeatin 5'-phosphate + H2O = trans-zeatin + D-ribose 5-phosphate</text>
        <dbReference type="Rhea" id="RHEA:48564"/>
        <dbReference type="ChEBI" id="CHEBI:15377"/>
        <dbReference type="ChEBI" id="CHEBI:16522"/>
        <dbReference type="ChEBI" id="CHEBI:78346"/>
        <dbReference type="ChEBI" id="CHEBI:87947"/>
        <dbReference type="EC" id="3.2.2.n1"/>
    </reaction>
</comment>
<gene>
    <name evidence="3" type="ORF">CSA55_05490</name>
</gene>
<comment type="similarity">
    <text evidence="1 2">Belongs to the LOG family.</text>
</comment>
<reference evidence="3 4" key="1">
    <citation type="submission" date="2017-10" db="EMBL/GenBank/DDBJ databases">
        <title>Novel microbial diversity and functional potential in the marine mammal oral microbiome.</title>
        <authorList>
            <person name="Dudek N.K."/>
            <person name="Sun C.L."/>
            <person name="Burstein D."/>
            <person name="Kantor R.S."/>
            <person name="Aliaga Goltsman D.S."/>
            <person name="Bik E.M."/>
            <person name="Thomas B.C."/>
            <person name="Banfield J.F."/>
            <person name="Relman D.A."/>
        </authorList>
    </citation>
    <scope>NUCLEOTIDE SEQUENCE [LARGE SCALE GENOMIC DNA]</scope>
    <source>
        <strain evidence="3">DOLJORAL78_61_10</strain>
    </source>
</reference>
<dbReference type="EMBL" id="PDSL01000078">
    <property type="protein sequence ID" value="PIE31537.1"/>
    <property type="molecule type" value="Genomic_DNA"/>
</dbReference>
<dbReference type="Pfam" id="PF03641">
    <property type="entry name" value="Lysine_decarbox"/>
    <property type="match status" value="1"/>
</dbReference>
<dbReference type="PANTHER" id="PTHR31223:SF70">
    <property type="entry name" value="LOG FAMILY PROTEIN YJL055W"/>
    <property type="match status" value="1"/>
</dbReference>
<dbReference type="InterPro" id="IPR005269">
    <property type="entry name" value="LOG"/>
</dbReference>
<accession>A0A2G6K776</accession>
<proteinExistence type="inferred from homology"/>
<evidence type="ECO:0000256" key="2">
    <source>
        <dbReference type="RuleBase" id="RU363015"/>
    </source>
</evidence>
<keyword evidence="2" id="KW-0378">Hydrolase</keyword>
<name>A0A2G6K776_9ACTN</name>
<dbReference type="NCBIfam" id="TIGR00730">
    <property type="entry name" value="Rossman fold protein, TIGR00730 family"/>
    <property type="match status" value="1"/>
</dbReference>
<dbReference type="InterPro" id="IPR031100">
    <property type="entry name" value="LOG_fam"/>
</dbReference>
<evidence type="ECO:0000313" key="3">
    <source>
        <dbReference type="EMBL" id="PIE31537.1"/>
    </source>
</evidence>
<dbReference type="EC" id="3.2.2.n1" evidence="2"/>
<dbReference type="GO" id="GO:0005829">
    <property type="term" value="C:cytosol"/>
    <property type="evidence" value="ECO:0007669"/>
    <property type="project" value="TreeGrafter"/>
</dbReference>
<protein>
    <recommendedName>
        <fullName evidence="2">Cytokinin riboside 5'-monophosphate phosphoribohydrolase</fullName>
        <ecNumber evidence="2">3.2.2.n1</ecNumber>
    </recommendedName>
</protein>
<sequence>MTMATVAVYCGANPGTDTSVLGAATELGAALGSGGHTVVYGGGRVGLMGAVADAALGAGGEVVGFLPQSLTEKELEHHDLTELHITDSMHTRKAAMCERADGFIVLPGGFGTLDEVFEILTWNQIGIIAKPVVFFDVGGYYTRLFGFLDHAVAAGFVMSAHAAMAHRATTATEAISIATGPAPVTPMKWTDPQMR</sequence>
<comment type="catalytic activity">
    <reaction evidence="2">
        <text>N(6)-(dimethylallyl)adenosine 5'-phosphate + H2O = N(6)-dimethylallyladenine + D-ribose 5-phosphate</text>
        <dbReference type="Rhea" id="RHEA:48560"/>
        <dbReference type="ChEBI" id="CHEBI:15377"/>
        <dbReference type="ChEBI" id="CHEBI:17660"/>
        <dbReference type="ChEBI" id="CHEBI:57526"/>
        <dbReference type="ChEBI" id="CHEBI:78346"/>
        <dbReference type="EC" id="3.2.2.n1"/>
    </reaction>
</comment>
<dbReference type="PANTHER" id="PTHR31223">
    <property type="entry name" value="LOG FAMILY PROTEIN YJL055W"/>
    <property type="match status" value="1"/>
</dbReference>
<keyword evidence="2" id="KW-0203">Cytokinin biosynthesis</keyword>